<name>A0AAW1P2K8_9CHLO</name>
<reference evidence="3 4" key="1">
    <citation type="journal article" date="2024" name="Nat. Commun.">
        <title>Phylogenomics reveals the evolutionary origins of lichenization in chlorophyte algae.</title>
        <authorList>
            <person name="Puginier C."/>
            <person name="Libourel C."/>
            <person name="Otte J."/>
            <person name="Skaloud P."/>
            <person name="Haon M."/>
            <person name="Grisel S."/>
            <person name="Petersen M."/>
            <person name="Berrin J.G."/>
            <person name="Delaux P.M."/>
            <person name="Dal Grande F."/>
            <person name="Keller J."/>
        </authorList>
    </citation>
    <scope>NUCLEOTIDE SEQUENCE [LARGE SCALE GENOMIC DNA]</scope>
    <source>
        <strain evidence="3 4">SAG 2043</strain>
    </source>
</reference>
<proteinExistence type="predicted"/>
<sequence>MTARAQTAERESLTSKVVQNLSRDTARNHSFDCPAQPASCHLNTSFDHQRKLGVAFEAPVASVPGELRPTAMAVSRRCLLTAACLLVAVLPASAETDEQEKLEAMVQLRAPDGLPVGTVMGAMADLLERDLLKDFMLVSVKKISSADDVAREPTVLQDLDAPGRRLQQNDLDLLFTEDGSMSPLSHEDMDFVLEQYAKQQSDLHMKQEVIELERASQYDMQYMSDELPLSLDDQAYNEAGGAAVNSDDHTADRAIYAALGSNRMDVEAEDGYNDGTYSDYLEEDYPADPLEEELAEPARVADDENASLAYLLWSHRLQDNDSFKPEGPAEDRSDPLDFPEPNFFDYDGSSQHDDDELVWAQIAAEQPAMVMDTATGSDIPATDSAMDSDSTYVEDDAYIAAFIRERRAAGLDPILDTMLEPQAISTADALAASRAEATKAAASSGLPTASVISPPRTAAMYAAASLRKELITYVITLEIRTPDAKATQAELGNLISEETLSQQLAGKGLQVTELAVFFANERVYAPVPKQVEKVPTVRLSLRDVMAGIETRKQAQQMLEASRQQAKPVNSVILSRADGQLSMLGGQQQLGPVDGTFFSDNDDEYTVTQPQLQQRQAEFEEHIQTGADALSGSSIASVFGGLILTRSSDGAFHILSGAAQKTSTAAQPASGDSGRSPSSGVRAWMAACTEELMLAVALVACLTALVGLFLVARASQPALQQYAALPADEENPEDSIANPLVVVDAKSWIERIEREDLSSGRQ</sequence>
<organism evidence="3 4">
    <name type="scientific">[Myrmecia] bisecta</name>
    <dbReference type="NCBI Taxonomy" id="41462"/>
    <lineage>
        <taxon>Eukaryota</taxon>
        <taxon>Viridiplantae</taxon>
        <taxon>Chlorophyta</taxon>
        <taxon>core chlorophytes</taxon>
        <taxon>Trebouxiophyceae</taxon>
        <taxon>Trebouxiales</taxon>
        <taxon>Trebouxiaceae</taxon>
        <taxon>Myrmecia</taxon>
    </lineage>
</organism>
<evidence type="ECO:0000256" key="1">
    <source>
        <dbReference type="SAM" id="MobiDB-lite"/>
    </source>
</evidence>
<dbReference type="AlphaFoldDB" id="A0AAW1P2K8"/>
<feature type="region of interest" description="Disordered" evidence="1">
    <location>
        <begin position="320"/>
        <end position="339"/>
    </location>
</feature>
<evidence type="ECO:0000256" key="2">
    <source>
        <dbReference type="SAM" id="Phobius"/>
    </source>
</evidence>
<dbReference type="EMBL" id="JALJOR010000018">
    <property type="protein sequence ID" value="KAK9804258.1"/>
    <property type="molecule type" value="Genomic_DNA"/>
</dbReference>
<keyword evidence="2" id="KW-0812">Transmembrane</keyword>
<keyword evidence="4" id="KW-1185">Reference proteome</keyword>
<evidence type="ECO:0008006" key="5">
    <source>
        <dbReference type="Google" id="ProtNLM"/>
    </source>
</evidence>
<dbReference type="Proteomes" id="UP001489004">
    <property type="component" value="Unassembled WGS sequence"/>
</dbReference>
<feature type="transmembrane region" description="Helical" evidence="2">
    <location>
        <begin position="691"/>
        <end position="711"/>
    </location>
</feature>
<feature type="compositionally biased region" description="Basic and acidic residues" evidence="1">
    <location>
        <begin position="320"/>
        <end position="335"/>
    </location>
</feature>
<keyword evidence="2" id="KW-0472">Membrane</keyword>
<accession>A0AAW1P2K8</accession>
<gene>
    <name evidence="3" type="ORF">WJX72_003622</name>
</gene>
<evidence type="ECO:0000313" key="3">
    <source>
        <dbReference type="EMBL" id="KAK9804258.1"/>
    </source>
</evidence>
<keyword evidence="2" id="KW-1133">Transmembrane helix</keyword>
<comment type="caution">
    <text evidence="3">The sequence shown here is derived from an EMBL/GenBank/DDBJ whole genome shotgun (WGS) entry which is preliminary data.</text>
</comment>
<evidence type="ECO:0000313" key="4">
    <source>
        <dbReference type="Proteomes" id="UP001489004"/>
    </source>
</evidence>
<protein>
    <recommendedName>
        <fullName evidence="5">Flagellar M-ring N-terminal domain-containing protein</fullName>
    </recommendedName>
</protein>